<dbReference type="SUPFAM" id="SSF52540">
    <property type="entry name" value="P-loop containing nucleoside triphosphate hydrolases"/>
    <property type="match status" value="1"/>
</dbReference>
<reference evidence="7" key="1">
    <citation type="submission" date="2020-01" db="EMBL/GenBank/DDBJ databases">
        <authorList>
            <person name="Richard D."/>
        </authorList>
    </citation>
    <scope>NUCLEOTIDE SEQUENCE</scope>
    <source>
        <strain evidence="7">JP541</strain>
    </source>
</reference>
<evidence type="ECO:0000313" key="8">
    <source>
        <dbReference type="Proteomes" id="UP000653002"/>
    </source>
</evidence>
<dbReference type="InterPro" id="IPR050107">
    <property type="entry name" value="ABC_carbohydrate_import_ATPase"/>
</dbReference>
<keyword evidence="3" id="KW-0547">Nucleotide-binding</keyword>
<dbReference type="InterPro" id="IPR027417">
    <property type="entry name" value="P-loop_NTPase"/>
</dbReference>
<dbReference type="GO" id="GO:0005524">
    <property type="term" value="F:ATP binding"/>
    <property type="evidence" value="ECO:0007669"/>
    <property type="project" value="UniProtKB-KW"/>
</dbReference>
<evidence type="ECO:0000256" key="4">
    <source>
        <dbReference type="ARBA" id="ARBA00022840"/>
    </source>
</evidence>
<dbReference type="PANTHER" id="PTHR43790">
    <property type="entry name" value="CARBOHYDRATE TRANSPORT ATP-BINDING PROTEIN MG119-RELATED"/>
    <property type="match status" value="1"/>
</dbReference>
<evidence type="ECO:0000256" key="5">
    <source>
        <dbReference type="ARBA" id="ARBA00022967"/>
    </source>
</evidence>
<evidence type="ECO:0000256" key="1">
    <source>
        <dbReference type="ARBA" id="ARBA00022448"/>
    </source>
</evidence>
<evidence type="ECO:0000256" key="2">
    <source>
        <dbReference type="ARBA" id="ARBA00022475"/>
    </source>
</evidence>
<feature type="non-terminal residue" evidence="7">
    <location>
        <position position="1"/>
    </location>
</feature>
<evidence type="ECO:0000256" key="3">
    <source>
        <dbReference type="ARBA" id="ARBA00022741"/>
    </source>
</evidence>
<dbReference type="Proteomes" id="UP000653002">
    <property type="component" value="Unassembled WGS sequence"/>
</dbReference>
<keyword evidence="2" id="KW-1003">Cell membrane</keyword>
<evidence type="ECO:0000256" key="6">
    <source>
        <dbReference type="ARBA" id="ARBA00023136"/>
    </source>
</evidence>
<proteinExistence type="predicted"/>
<name>A0A8I0L629_XANCI</name>
<keyword evidence="6" id="KW-0472">Membrane</keyword>
<protein>
    <submittedName>
        <fullName evidence="7">D-xylose ABC transporter ATP-binding protein</fullName>
    </submittedName>
</protein>
<sequence length="54" mass="6003">QGKTILMISSEMEELMGMSDRIVVLSEGNMTGELSKDEFTQEVIMTYASAARDK</sequence>
<dbReference type="PANTHER" id="PTHR43790:SF3">
    <property type="entry name" value="D-ALLOSE IMPORT ATP-BINDING PROTEIN ALSA-RELATED"/>
    <property type="match status" value="1"/>
</dbReference>
<accession>A0A8I0L629</accession>
<comment type="caution">
    <text evidence="7">The sequence shown here is derived from an EMBL/GenBank/DDBJ whole genome shotgun (WGS) entry which is preliminary data.</text>
</comment>
<dbReference type="Gene3D" id="3.40.50.300">
    <property type="entry name" value="P-loop containing nucleotide triphosphate hydrolases"/>
    <property type="match status" value="1"/>
</dbReference>
<evidence type="ECO:0000313" key="7">
    <source>
        <dbReference type="EMBL" id="MBD4335816.1"/>
    </source>
</evidence>
<dbReference type="AlphaFoldDB" id="A0A8I0L629"/>
<keyword evidence="4 7" id="KW-0067">ATP-binding</keyword>
<keyword evidence="1" id="KW-0813">Transport</keyword>
<gene>
    <name evidence="7" type="ORF">GUH15_07035</name>
</gene>
<organism evidence="7 8">
    <name type="scientific">Xanthomonas citri pv. citri</name>
    <dbReference type="NCBI Taxonomy" id="611301"/>
    <lineage>
        <taxon>Bacteria</taxon>
        <taxon>Pseudomonadati</taxon>
        <taxon>Pseudomonadota</taxon>
        <taxon>Gammaproteobacteria</taxon>
        <taxon>Lysobacterales</taxon>
        <taxon>Lysobacteraceae</taxon>
        <taxon>Xanthomonas</taxon>
    </lineage>
</organism>
<dbReference type="EMBL" id="JAABFR010000409">
    <property type="protein sequence ID" value="MBD4335816.1"/>
    <property type="molecule type" value="Genomic_DNA"/>
</dbReference>
<keyword evidence="5" id="KW-1278">Translocase</keyword>